<evidence type="ECO:0000313" key="2">
    <source>
        <dbReference type="EMBL" id="KAJ9669530.1"/>
    </source>
</evidence>
<dbReference type="Proteomes" id="UP001172684">
    <property type="component" value="Unassembled WGS sequence"/>
</dbReference>
<feature type="region of interest" description="Disordered" evidence="1">
    <location>
        <begin position="84"/>
        <end position="161"/>
    </location>
</feature>
<feature type="compositionally biased region" description="Pro residues" evidence="1">
    <location>
        <begin position="25"/>
        <end position="37"/>
    </location>
</feature>
<evidence type="ECO:0000313" key="3">
    <source>
        <dbReference type="Proteomes" id="UP001172684"/>
    </source>
</evidence>
<feature type="compositionally biased region" description="Basic and acidic residues" evidence="1">
    <location>
        <begin position="144"/>
        <end position="153"/>
    </location>
</feature>
<sequence length="191" mass="21020">MVARGRDPAAVKIGSTPNAAAIAPLTPPRKSFPPAQPPYREDPSSNMPPHLHPRSRLTTSLFTTALFASFLVVGLPHLLPCPANPREYADGDMPELDPSGRRRRRRRKVVEGDTAMAGAHPLASEAPVVEEPKAADSALDEEGWERRRARECPVPKPGGLIGQVFGFQQDERQRPVVRIESVRRRGTESRE</sequence>
<protein>
    <submittedName>
        <fullName evidence="2">Uncharacterized protein</fullName>
    </submittedName>
</protein>
<name>A0ABQ9P4R6_9PEZI</name>
<accession>A0ABQ9P4R6</accession>
<dbReference type="PANTHER" id="PTHR40020">
    <property type="entry name" value="CYTOCHROME C OXIDASE ASSEMBLY FACTOR 2"/>
    <property type="match status" value="1"/>
</dbReference>
<reference evidence="2" key="1">
    <citation type="submission" date="2022-10" db="EMBL/GenBank/DDBJ databases">
        <title>Culturing micro-colonial fungi from biological soil crusts in the Mojave desert and describing Neophaeococcomyces mojavensis, and introducing the new genera and species Taxawa tesnikishii.</title>
        <authorList>
            <person name="Kurbessoian T."/>
            <person name="Stajich J.E."/>
        </authorList>
    </citation>
    <scope>NUCLEOTIDE SEQUENCE</scope>
    <source>
        <strain evidence="2">TK_1</strain>
    </source>
</reference>
<dbReference type="EMBL" id="JAPDRL010000002">
    <property type="protein sequence ID" value="KAJ9669530.1"/>
    <property type="molecule type" value="Genomic_DNA"/>
</dbReference>
<comment type="caution">
    <text evidence="2">The sequence shown here is derived from an EMBL/GenBank/DDBJ whole genome shotgun (WGS) entry which is preliminary data.</text>
</comment>
<organism evidence="2 3">
    <name type="scientific">Coniosporium apollinis</name>
    <dbReference type="NCBI Taxonomy" id="61459"/>
    <lineage>
        <taxon>Eukaryota</taxon>
        <taxon>Fungi</taxon>
        <taxon>Dikarya</taxon>
        <taxon>Ascomycota</taxon>
        <taxon>Pezizomycotina</taxon>
        <taxon>Dothideomycetes</taxon>
        <taxon>Dothideomycetes incertae sedis</taxon>
        <taxon>Coniosporium</taxon>
    </lineage>
</organism>
<feature type="region of interest" description="Disordered" evidence="1">
    <location>
        <begin position="1"/>
        <end position="53"/>
    </location>
</feature>
<proteinExistence type="predicted"/>
<gene>
    <name evidence="2" type="ORF">H2201_000397</name>
</gene>
<evidence type="ECO:0000256" key="1">
    <source>
        <dbReference type="SAM" id="MobiDB-lite"/>
    </source>
</evidence>
<keyword evidence="3" id="KW-1185">Reference proteome</keyword>
<dbReference type="PANTHER" id="PTHR40020:SF1">
    <property type="entry name" value="CYTOCHROME C OXIDASE ASSEMBLY FACTOR 2"/>
    <property type="match status" value="1"/>
</dbReference>